<dbReference type="InterPro" id="IPR020845">
    <property type="entry name" value="AMP-binding_CS"/>
</dbReference>
<name>A0ABS9IP49_9ACTN</name>
<dbReference type="Proteomes" id="UP001200110">
    <property type="component" value="Unassembled WGS sequence"/>
</dbReference>
<accession>A0ABS9IP49</accession>
<dbReference type="PANTHER" id="PTHR43201">
    <property type="entry name" value="ACYL-COA SYNTHETASE"/>
    <property type="match status" value="1"/>
</dbReference>
<dbReference type="PANTHER" id="PTHR43201:SF5">
    <property type="entry name" value="MEDIUM-CHAIN ACYL-COA LIGASE ACSF2, MITOCHONDRIAL"/>
    <property type="match status" value="1"/>
</dbReference>
<dbReference type="Gene3D" id="3.40.50.12780">
    <property type="entry name" value="N-terminal domain of ligase-like"/>
    <property type="match status" value="1"/>
</dbReference>
<comment type="caution">
    <text evidence="5">The sequence shown here is derived from an EMBL/GenBank/DDBJ whole genome shotgun (WGS) entry which is preliminary data.</text>
</comment>
<dbReference type="Pfam" id="PF13193">
    <property type="entry name" value="AMP-binding_C"/>
    <property type="match status" value="1"/>
</dbReference>
<protein>
    <submittedName>
        <fullName evidence="5">AMP-binding protein</fullName>
    </submittedName>
</protein>
<keyword evidence="2" id="KW-0436">Ligase</keyword>
<dbReference type="Gene3D" id="3.30.300.30">
    <property type="match status" value="1"/>
</dbReference>
<feature type="domain" description="AMP-dependent synthetase/ligase" evidence="3">
    <location>
        <begin position="33"/>
        <end position="379"/>
    </location>
</feature>
<dbReference type="InterPro" id="IPR025110">
    <property type="entry name" value="AMP-bd_C"/>
</dbReference>
<dbReference type="InterPro" id="IPR042099">
    <property type="entry name" value="ANL_N_sf"/>
</dbReference>
<evidence type="ECO:0000313" key="5">
    <source>
        <dbReference type="EMBL" id="MCF8587305.1"/>
    </source>
</evidence>
<dbReference type="PROSITE" id="PS00455">
    <property type="entry name" value="AMP_BINDING"/>
    <property type="match status" value="1"/>
</dbReference>
<dbReference type="RefSeq" id="WP_236996521.1">
    <property type="nucleotide sequence ID" value="NZ_JAKKOR010000001.1"/>
</dbReference>
<gene>
    <name evidence="5" type="ORF">L5G33_02345</name>
</gene>
<evidence type="ECO:0000256" key="1">
    <source>
        <dbReference type="ARBA" id="ARBA00006432"/>
    </source>
</evidence>
<feature type="domain" description="AMP-binding enzyme C-terminal" evidence="4">
    <location>
        <begin position="429"/>
        <end position="505"/>
    </location>
</feature>
<proteinExistence type="inferred from homology"/>
<dbReference type="InterPro" id="IPR045851">
    <property type="entry name" value="AMP-bd_C_sf"/>
</dbReference>
<evidence type="ECO:0000256" key="2">
    <source>
        <dbReference type="ARBA" id="ARBA00022598"/>
    </source>
</evidence>
<evidence type="ECO:0000313" key="6">
    <source>
        <dbReference type="Proteomes" id="UP001200110"/>
    </source>
</evidence>
<dbReference type="SUPFAM" id="SSF56801">
    <property type="entry name" value="Acetyl-CoA synthetase-like"/>
    <property type="match status" value="1"/>
</dbReference>
<evidence type="ECO:0000259" key="3">
    <source>
        <dbReference type="Pfam" id="PF00501"/>
    </source>
</evidence>
<organism evidence="5 6">
    <name type="scientific">Gordonia liuliyuniae</name>
    <dbReference type="NCBI Taxonomy" id="2911517"/>
    <lineage>
        <taxon>Bacteria</taxon>
        <taxon>Bacillati</taxon>
        <taxon>Actinomycetota</taxon>
        <taxon>Actinomycetes</taxon>
        <taxon>Mycobacteriales</taxon>
        <taxon>Gordoniaceae</taxon>
        <taxon>Gordonia</taxon>
    </lineage>
</organism>
<evidence type="ECO:0000259" key="4">
    <source>
        <dbReference type="Pfam" id="PF13193"/>
    </source>
</evidence>
<dbReference type="InterPro" id="IPR000873">
    <property type="entry name" value="AMP-dep_synth/lig_dom"/>
</dbReference>
<keyword evidence="6" id="KW-1185">Reference proteome</keyword>
<dbReference type="EMBL" id="JAKKOR010000001">
    <property type="protein sequence ID" value="MCF8587305.1"/>
    <property type="molecule type" value="Genomic_DNA"/>
</dbReference>
<comment type="similarity">
    <text evidence="1">Belongs to the ATP-dependent AMP-binding enzyme family.</text>
</comment>
<dbReference type="Pfam" id="PF00501">
    <property type="entry name" value="AMP-binding"/>
    <property type="match status" value="1"/>
</dbReference>
<sequence length="519" mass="54287">MTASAPVDERTLGEAVRSGLAVHADIQLTVVSDERPADVTLAEIGHEAREVAAWLQSIGVGPGDVVALQLPNWHEGVVIQAATMLVGAAVLPIVPTYGPRELSFILNDSGAAVVVLAASFRGRARPVTEADIGELPDVRAIVVVGDDPDGTLGWADAHGDPSAFVDPDRDPDDVALIVYTSGTTGTPKGVLHSHRSMLADTRSPIVSESAGPDSCHLGVFPSGHMAAVNGLLRILVLGTPTVLMDAWDPERAARLVDEYSVTATGGAPVHLADFLDARDRGDVRLATLREYMVGGATVPEALVARADAAGIIAYRAYGLSEHPTVSGGSASDPLAKRGATDGRVQPGNRVRIVDDVGQVVPDGVDGNVLTAGAELFRGYRDAALNAAAFDDGWFVTGDIGNLDTDGYLTITDRKKDLIVRGGENISSREVEDVLAAHPRISEAAVVAAPDRRYGETVAAFVVVRGGGDLGVPELQEHFAAEGVARQKVPTVLRVVSSLPRTPLGKVAKAALRDELEAYQ</sequence>
<reference evidence="5 6" key="1">
    <citation type="submission" date="2022-01" db="EMBL/GenBank/DDBJ databases">
        <authorList>
            <person name="Huang Y."/>
        </authorList>
    </citation>
    <scope>NUCLEOTIDE SEQUENCE [LARGE SCALE GENOMIC DNA]</scope>
    <source>
        <strain evidence="5 6">HY366</strain>
    </source>
</reference>